<keyword evidence="5" id="KW-1185">Reference proteome</keyword>
<dbReference type="InterPro" id="IPR002213">
    <property type="entry name" value="UDP_glucos_trans"/>
</dbReference>
<evidence type="ECO:0000256" key="2">
    <source>
        <dbReference type="ARBA" id="ARBA00022679"/>
    </source>
</evidence>
<evidence type="ECO:0000313" key="4">
    <source>
        <dbReference type="EMBL" id="KAK1604383.1"/>
    </source>
</evidence>
<keyword evidence="2 3" id="KW-0808">Transferase</keyword>
<dbReference type="GO" id="GO:0035251">
    <property type="term" value="F:UDP-glucosyltransferase activity"/>
    <property type="evidence" value="ECO:0007669"/>
    <property type="project" value="InterPro"/>
</dbReference>
<evidence type="ECO:0000256" key="3">
    <source>
        <dbReference type="RuleBase" id="RU003718"/>
    </source>
</evidence>
<comment type="similarity">
    <text evidence="1 3">Belongs to the UDP-glycosyltransferase family.</text>
</comment>
<dbReference type="Pfam" id="PF00201">
    <property type="entry name" value="UDPGT"/>
    <property type="match status" value="1"/>
</dbReference>
<dbReference type="CDD" id="cd03784">
    <property type="entry name" value="GT1_Gtf-like"/>
    <property type="match status" value="1"/>
</dbReference>
<reference evidence="4" key="1">
    <citation type="submission" date="2023-07" db="EMBL/GenBank/DDBJ databases">
        <title>A chromosome-level genome assembly of Lolium multiflorum.</title>
        <authorList>
            <person name="Chen Y."/>
            <person name="Copetti D."/>
            <person name="Kolliker R."/>
            <person name="Studer B."/>
        </authorList>
    </citation>
    <scope>NUCLEOTIDE SEQUENCE</scope>
    <source>
        <strain evidence="4">02402/16</strain>
        <tissue evidence="4">Leaf</tissue>
    </source>
</reference>
<evidence type="ECO:0000256" key="1">
    <source>
        <dbReference type="ARBA" id="ARBA00009995"/>
    </source>
</evidence>
<dbReference type="FunFam" id="3.40.50.2000:FF:000037">
    <property type="entry name" value="Glycosyltransferase"/>
    <property type="match status" value="1"/>
</dbReference>
<protein>
    <recommendedName>
        <fullName evidence="6">UDP-glycosyltransferases domain-containing protein</fullName>
    </recommendedName>
</protein>
<dbReference type="EMBL" id="JAUUTY010000007">
    <property type="protein sequence ID" value="KAK1604383.1"/>
    <property type="molecule type" value="Genomic_DNA"/>
</dbReference>
<dbReference type="Gene3D" id="3.40.50.2000">
    <property type="entry name" value="Glycogen Phosphorylase B"/>
    <property type="match status" value="2"/>
</dbReference>
<sequence length="315" mass="34129">MTPARVYQVPCGMLLLGTATLFTTWTGLTPEAAPPPRFETERRSVMTTRRASGMTSMERFSLTLSRCNLLAIRSCVEWEPESVPLLPTLGGKPVIPLGLLPPSPDGGRGAGEDAAVSCWLDQQPARSAVYVALGSEVPLCAEQVHELALGLELAGTPFIWALRKPDGVADADVLPPGFEERTRGRGLVLTGWAPQMSILAHGAVGAFLTHCGCSSIIEGLLFGHPLVMLPMLGDQGPNARLMEARKVGVQVPRNEDDGSFSREDVAGAVRAALVDEETRRIFVANAKKMQEIVADSECHERYIDDFIQQLRPYQE</sequence>
<evidence type="ECO:0008006" key="6">
    <source>
        <dbReference type="Google" id="ProtNLM"/>
    </source>
</evidence>
<dbReference type="PANTHER" id="PTHR48049:SF60">
    <property type="entry name" value="UDP-GLYCOSYLTRANSFERASE 91B1"/>
    <property type="match status" value="1"/>
</dbReference>
<name>A0AAD8VGS9_LOLMU</name>
<dbReference type="PROSITE" id="PS00375">
    <property type="entry name" value="UDPGT"/>
    <property type="match status" value="1"/>
</dbReference>
<organism evidence="4 5">
    <name type="scientific">Lolium multiflorum</name>
    <name type="common">Italian ryegrass</name>
    <name type="synonym">Lolium perenne subsp. multiflorum</name>
    <dbReference type="NCBI Taxonomy" id="4521"/>
    <lineage>
        <taxon>Eukaryota</taxon>
        <taxon>Viridiplantae</taxon>
        <taxon>Streptophyta</taxon>
        <taxon>Embryophyta</taxon>
        <taxon>Tracheophyta</taxon>
        <taxon>Spermatophyta</taxon>
        <taxon>Magnoliopsida</taxon>
        <taxon>Liliopsida</taxon>
        <taxon>Poales</taxon>
        <taxon>Poaceae</taxon>
        <taxon>BOP clade</taxon>
        <taxon>Pooideae</taxon>
        <taxon>Poodae</taxon>
        <taxon>Poeae</taxon>
        <taxon>Poeae Chloroplast Group 2 (Poeae type)</taxon>
        <taxon>Loliodinae</taxon>
        <taxon>Loliinae</taxon>
        <taxon>Lolium</taxon>
    </lineage>
</organism>
<dbReference type="SUPFAM" id="SSF53756">
    <property type="entry name" value="UDP-Glycosyltransferase/glycogen phosphorylase"/>
    <property type="match status" value="1"/>
</dbReference>
<dbReference type="PANTHER" id="PTHR48049">
    <property type="entry name" value="GLYCOSYLTRANSFERASE"/>
    <property type="match status" value="1"/>
</dbReference>
<dbReference type="InterPro" id="IPR035595">
    <property type="entry name" value="UDP_glycos_trans_CS"/>
</dbReference>
<dbReference type="InterPro" id="IPR050481">
    <property type="entry name" value="UDP-glycosyltransf_plant"/>
</dbReference>
<dbReference type="AlphaFoldDB" id="A0AAD8VGS9"/>
<gene>
    <name evidence="4" type="ORF">QYE76_028056</name>
</gene>
<comment type="caution">
    <text evidence="4">The sequence shown here is derived from an EMBL/GenBank/DDBJ whole genome shotgun (WGS) entry which is preliminary data.</text>
</comment>
<evidence type="ECO:0000313" key="5">
    <source>
        <dbReference type="Proteomes" id="UP001231189"/>
    </source>
</evidence>
<accession>A0AAD8VGS9</accession>
<keyword evidence="3" id="KW-0328">Glycosyltransferase</keyword>
<dbReference type="Proteomes" id="UP001231189">
    <property type="component" value="Unassembled WGS sequence"/>
</dbReference>
<proteinExistence type="inferred from homology"/>